<dbReference type="PANTHER" id="PTHR43194:SF2">
    <property type="entry name" value="PEROXISOMAL MEMBRANE PROTEIN LPX1"/>
    <property type="match status" value="1"/>
</dbReference>
<keyword evidence="3" id="KW-1185">Reference proteome</keyword>
<comment type="caution">
    <text evidence="2">The sequence shown here is derived from an EMBL/GenBank/DDBJ whole genome shotgun (WGS) entry which is preliminary data.</text>
</comment>
<dbReference type="InterPro" id="IPR050228">
    <property type="entry name" value="Carboxylesterase_BioH"/>
</dbReference>
<keyword evidence="2" id="KW-0378">Hydrolase</keyword>
<dbReference type="PANTHER" id="PTHR43194">
    <property type="entry name" value="HYDROLASE ALPHA/BETA FOLD FAMILY"/>
    <property type="match status" value="1"/>
</dbReference>
<name>A0ABV8Q2Z6_9MICO</name>
<feature type="domain" description="AB hydrolase-1" evidence="1">
    <location>
        <begin position="11"/>
        <end position="232"/>
    </location>
</feature>
<gene>
    <name evidence="2" type="ORF">ACFOYW_03000</name>
</gene>
<dbReference type="EMBL" id="JBHSCN010000002">
    <property type="protein sequence ID" value="MFC4242327.1"/>
    <property type="molecule type" value="Genomic_DNA"/>
</dbReference>
<evidence type="ECO:0000313" key="2">
    <source>
        <dbReference type="EMBL" id="MFC4242327.1"/>
    </source>
</evidence>
<organism evidence="2 3">
    <name type="scientific">Gryllotalpicola reticulitermitis</name>
    <dbReference type="NCBI Taxonomy" id="1184153"/>
    <lineage>
        <taxon>Bacteria</taxon>
        <taxon>Bacillati</taxon>
        <taxon>Actinomycetota</taxon>
        <taxon>Actinomycetes</taxon>
        <taxon>Micrococcales</taxon>
        <taxon>Microbacteriaceae</taxon>
        <taxon>Gryllotalpicola</taxon>
    </lineage>
</organism>
<dbReference type="InterPro" id="IPR000073">
    <property type="entry name" value="AB_hydrolase_1"/>
</dbReference>
<dbReference type="Proteomes" id="UP001595900">
    <property type="component" value="Unassembled WGS sequence"/>
</dbReference>
<dbReference type="Gene3D" id="3.40.50.1820">
    <property type="entry name" value="alpha/beta hydrolase"/>
    <property type="match status" value="1"/>
</dbReference>
<proteinExistence type="predicted"/>
<reference evidence="3" key="1">
    <citation type="journal article" date="2019" name="Int. J. Syst. Evol. Microbiol.">
        <title>The Global Catalogue of Microorganisms (GCM) 10K type strain sequencing project: providing services to taxonomists for standard genome sequencing and annotation.</title>
        <authorList>
            <consortium name="The Broad Institute Genomics Platform"/>
            <consortium name="The Broad Institute Genome Sequencing Center for Infectious Disease"/>
            <person name="Wu L."/>
            <person name="Ma J."/>
        </authorList>
    </citation>
    <scope>NUCLEOTIDE SEQUENCE [LARGE SCALE GENOMIC DNA]</scope>
    <source>
        <strain evidence="3">CGMCC 1.10363</strain>
    </source>
</reference>
<sequence>MTTTPAERPTVLLLHGGAGPATMRPLAAHFADAADVIAPTHPGWNGIPRPDDIDSVRALADHYRRMLADAGTTHTIVIGSSLGGWIGAELALADPELVSALVLIDSAGIEVPGEPVRNLTGLTPAEIAPFSFHDPAKLVVPEPTPENLAIARGNQATLDALAGDPYMHEPTLRGRLGSLTTPTLVLWGGSDRVITPAYGRALADSIPGARFTQIAEAGHLPFLEQPAAVFAALDDFLAAVPAA</sequence>
<evidence type="ECO:0000259" key="1">
    <source>
        <dbReference type="Pfam" id="PF12697"/>
    </source>
</evidence>
<accession>A0ABV8Q2Z6</accession>
<dbReference type="GO" id="GO:0016787">
    <property type="term" value="F:hydrolase activity"/>
    <property type="evidence" value="ECO:0007669"/>
    <property type="project" value="UniProtKB-KW"/>
</dbReference>
<dbReference type="SUPFAM" id="SSF53474">
    <property type="entry name" value="alpha/beta-Hydrolases"/>
    <property type="match status" value="1"/>
</dbReference>
<protein>
    <submittedName>
        <fullName evidence="2">Alpha/beta fold hydrolase</fullName>
    </submittedName>
</protein>
<dbReference type="RefSeq" id="WP_390227151.1">
    <property type="nucleotide sequence ID" value="NZ_JBHSCN010000002.1"/>
</dbReference>
<evidence type="ECO:0000313" key="3">
    <source>
        <dbReference type="Proteomes" id="UP001595900"/>
    </source>
</evidence>
<dbReference type="Pfam" id="PF12697">
    <property type="entry name" value="Abhydrolase_6"/>
    <property type="match status" value="1"/>
</dbReference>
<dbReference type="InterPro" id="IPR029058">
    <property type="entry name" value="AB_hydrolase_fold"/>
</dbReference>
<dbReference type="PRINTS" id="PR00111">
    <property type="entry name" value="ABHYDROLASE"/>
</dbReference>